<dbReference type="Gene3D" id="3.30.420.10">
    <property type="entry name" value="Ribonuclease H-like superfamily/Ribonuclease H"/>
    <property type="match status" value="1"/>
</dbReference>
<feature type="non-terminal residue" evidence="1">
    <location>
        <position position="338"/>
    </location>
</feature>
<gene>
    <name evidence="1" type="ORF">CYMTET_38165</name>
</gene>
<reference evidence="1 2" key="1">
    <citation type="journal article" date="2015" name="Genome Biol. Evol.">
        <title>Comparative Genomics of a Bacterivorous Green Alga Reveals Evolutionary Causalities and Consequences of Phago-Mixotrophic Mode of Nutrition.</title>
        <authorList>
            <person name="Burns J.A."/>
            <person name="Paasch A."/>
            <person name="Narechania A."/>
            <person name="Kim E."/>
        </authorList>
    </citation>
    <scope>NUCLEOTIDE SEQUENCE [LARGE SCALE GENOMIC DNA]</scope>
    <source>
        <strain evidence="1 2">PLY_AMNH</strain>
    </source>
</reference>
<proteinExistence type="predicted"/>
<keyword evidence="2" id="KW-1185">Reference proteome</keyword>
<sequence>MAFILRSHHLGNIAPKDIIPAAIRTCLTCALQNPPPAPKLIKAVKTTEAYREYSLDCTTFNEGNLAAVHGIILEGKWCTRGLAYVVTQCIITSWSGKDPTTHIRCDNGRAFTAEIIQIICATVHDTIVFIQAGNPNQNGVIEVAHKPFIGTTTSLLIQDPNMSYADAISMAVNIKNTQLYRTTGITAFEYEYARPPATFLATTLTEAPPPTADPNAIPARPLLIADQLALRHAIRKEVDEHRNHYQKEYNDTLLSGRKSPYLVVGDLVMLRRTTAQRSSITTSKLQGFAATGPYIIEPIVSKISVRIVDRLWGKTFDRATSISLLTMFKARGELTLPQ</sequence>
<evidence type="ECO:0000313" key="1">
    <source>
        <dbReference type="EMBL" id="KAK3252542.1"/>
    </source>
</evidence>
<dbReference type="InterPro" id="IPR012337">
    <property type="entry name" value="RNaseH-like_sf"/>
</dbReference>
<evidence type="ECO:0008006" key="3">
    <source>
        <dbReference type="Google" id="ProtNLM"/>
    </source>
</evidence>
<dbReference type="SUPFAM" id="SSF53098">
    <property type="entry name" value="Ribonuclease H-like"/>
    <property type="match status" value="1"/>
</dbReference>
<dbReference type="Proteomes" id="UP001190700">
    <property type="component" value="Unassembled WGS sequence"/>
</dbReference>
<dbReference type="EMBL" id="LGRX02025351">
    <property type="protein sequence ID" value="KAK3252542.1"/>
    <property type="molecule type" value="Genomic_DNA"/>
</dbReference>
<dbReference type="InterPro" id="IPR036397">
    <property type="entry name" value="RNaseH_sf"/>
</dbReference>
<accession>A0AAE0CCG5</accession>
<protein>
    <recommendedName>
        <fullName evidence="3">Integrase catalytic domain-containing protein</fullName>
    </recommendedName>
</protein>
<comment type="caution">
    <text evidence="1">The sequence shown here is derived from an EMBL/GenBank/DDBJ whole genome shotgun (WGS) entry which is preliminary data.</text>
</comment>
<name>A0AAE0CCG5_9CHLO</name>
<dbReference type="GO" id="GO:0003676">
    <property type="term" value="F:nucleic acid binding"/>
    <property type="evidence" value="ECO:0007669"/>
    <property type="project" value="InterPro"/>
</dbReference>
<evidence type="ECO:0000313" key="2">
    <source>
        <dbReference type="Proteomes" id="UP001190700"/>
    </source>
</evidence>
<dbReference type="AlphaFoldDB" id="A0AAE0CCG5"/>
<organism evidence="1 2">
    <name type="scientific">Cymbomonas tetramitiformis</name>
    <dbReference type="NCBI Taxonomy" id="36881"/>
    <lineage>
        <taxon>Eukaryota</taxon>
        <taxon>Viridiplantae</taxon>
        <taxon>Chlorophyta</taxon>
        <taxon>Pyramimonadophyceae</taxon>
        <taxon>Pyramimonadales</taxon>
        <taxon>Pyramimonadaceae</taxon>
        <taxon>Cymbomonas</taxon>
    </lineage>
</organism>